<dbReference type="EMBL" id="QFGA01000001">
    <property type="protein sequence ID" value="TEB07351.1"/>
    <property type="molecule type" value="Genomic_DNA"/>
</dbReference>
<organism evidence="1 2">
    <name type="scientific">Pelotomaculum schinkii</name>
    <dbReference type="NCBI Taxonomy" id="78350"/>
    <lineage>
        <taxon>Bacteria</taxon>
        <taxon>Bacillati</taxon>
        <taxon>Bacillota</taxon>
        <taxon>Clostridia</taxon>
        <taxon>Eubacteriales</taxon>
        <taxon>Desulfotomaculaceae</taxon>
        <taxon>Pelotomaculum</taxon>
    </lineage>
</organism>
<reference evidence="1 2" key="1">
    <citation type="journal article" date="2018" name="Environ. Microbiol.">
        <title>Novel energy conservation strategies and behaviour of Pelotomaculum schinkii driving syntrophic propionate catabolism.</title>
        <authorList>
            <person name="Hidalgo-Ahumada C.A.P."/>
            <person name="Nobu M.K."/>
            <person name="Narihiro T."/>
            <person name="Tamaki H."/>
            <person name="Liu W.T."/>
            <person name="Kamagata Y."/>
            <person name="Stams A.J.M."/>
            <person name="Imachi H."/>
            <person name="Sousa D.Z."/>
        </authorList>
    </citation>
    <scope>NUCLEOTIDE SEQUENCE [LARGE SCALE GENOMIC DNA]</scope>
    <source>
        <strain evidence="1 2">HH</strain>
    </source>
</reference>
<proteinExistence type="predicted"/>
<keyword evidence="2" id="KW-1185">Reference proteome</keyword>
<accession>A0A4Y7RF04</accession>
<evidence type="ECO:0000313" key="1">
    <source>
        <dbReference type="EMBL" id="TEB07351.1"/>
    </source>
</evidence>
<gene>
    <name evidence="1" type="ORF">Psch_00902</name>
</gene>
<dbReference type="AlphaFoldDB" id="A0A4Y7RF04"/>
<protein>
    <submittedName>
        <fullName evidence="1">Uncharacterized protein</fullName>
    </submittedName>
</protein>
<name>A0A4Y7RF04_9FIRM</name>
<sequence>MQQMQWFGSGLEGFYKQKGLNFYITDSLAGRRLTGHAGQSYGLISDMYFDRDENSGVILIINGGHYRYTESGFTSIEETIINKLYNQLTGPAKNGARRISVNIDYLTVNGRKVVYPVTADIKTSDTFSHLTCRCAGNNNRTGSNNRSCYPDVGRENCPGERWKSGIFSKWSDSLPGNYTLR</sequence>
<dbReference type="Proteomes" id="UP000298324">
    <property type="component" value="Unassembled WGS sequence"/>
</dbReference>
<evidence type="ECO:0000313" key="2">
    <source>
        <dbReference type="Proteomes" id="UP000298324"/>
    </source>
</evidence>
<comment type="caution">
    <text evidence="1">The sequence shown here is derived from an EMBL/GenBank/DDBJ whole genome shotgun (WGS) entry which is preliminary data.</text>
</comment>